<comment type="cofactor">
    <cofactor evidence="5">
        <name>[4Fe-4S] cluster</name>
        <dbReference type="ChEBI" id="CHEBI:49883"/>
    </cofactor>
    <text evidence="5">Binds 1 [4Fe-4S] cluster per subunit.</text>
</comment>
<protein>
    <recommendedName>
        <fullName evidence="5">4-hydroxy-3-methylbut-2-enyl diphosphate reductase</fullName>
        <shortName evidence="5">HMBPP reductase</shortName>
        <ecNumber evidence="5">1.17.7.4</ecNumber>
    </recommendedName>
</protein>
<dbReference type="AlphaFoldDB" id="A0A2J0LF94"/>
<dbReference type="UniPathway" id="UPA00056">
    <property type="reaction ID" value="UER00097"/>
</dbReference>
<comment type="similarity">
    <text evidence="5">Belongs to the IspH family.</text>
</comment>
<dbReference type="UniPathway" id="UPA00059">
    <property type="reaction ID" value="UER00105"/>
</dbReference>
<evidence type="ECO:0000256" key="1">
    <source>
        <dbReference type="ARBA" id="ARBA00022485"/>
    </source>
</evidence>
<evidence type="ECO:0000256" key="5">
    <source>
        <dbReference type="HAMAP-Rule" id="MF_00191"/>
    </source>
</evidence>
<feature type="binding site" evidence="5">
    <location>
        <position position="162"/>
    </location>
    <ligand>
        <name>(2E)-4-hydroxy-3-methylbut-2-enyl diphosphate</name>
        <dbReference type="ChEBI" id="CHEBI:128753"/>
    </ligand>
</feature>
<comment type="caution">
    <text evidence="6">The sequence shown here is derived from an EMBL/GenBank/DDBJ whole genome shotgun (WGS) entry which is preliminary data.</text>
</comment>
<evidence type="ECO:0000256" key="2">
    <source>
        <dbReference type="ARBA" id="ARBA00022723"/>
    </source>
</evidence>
<feature type="binding site" evidence="5">
    <location>
        <position position="73"/>
    </location>
    <ligand>
        <name>isopentenyl diphosphate</name>
        <dbReference type="ChEBI" id="CHEBI:128769"/>
    </ligand>
</feature>
<feature type="binding site" evidence="5">
    <location>
        <position position="73"/>
    </location>
    <ligand>
        <name>(2E)-4-hydroxy-3-methylbut-2-enyl diphosphate</name>
        <dbReference type="ChEBI" id="CHEBI:128753"/>
    </ligand>
</feature>
<comment type="pathway">
    <text evidence="5">Isoprenoid biosynthesis; isopentenyl diphosphate biosynthesis via DXP pathway; isopentenyl diphosphate from 1-deoxy-D-xylulose 5-phosphate: step 6/6.</text>
</comment>
<evidence type="ECO:0000313" key="6">
    <source>
        <dbReference type="EMBL" id="PIW66512.1"/>
    </source>
</evidence>
<reference evidence="6 7" key="1">
    <citation type="submission" date="2017-09" db="EMBL/GenBank/DDBJ databases">
        <title>Depth-based differentiation of microbial function through sediment-hosted aquifers and enrichment of novel symbionts in the deep terrestrial subsurface.</title>
        <authorList>
            <person name="Probst A.J."/>
            <person name="Ladd B."/>
            <person name="Jarett J.K."/>
            <person name="Geller-Mcgrath D.E."/>
            <person name="Sieber C.M."/>
            <person name="Emerson J.B."/>
            <person name="Anantharaman K."/>
            <person name="Thomas B.C."/>
            <person name="Malmstrom R."/>
            <person name="Stieglmeier M."/>
            <person name="Klingl A."/>
            <person name="Woyke T."/>
            <person name="Ryan C.M."/>
            <person name="Banfield J.F."/>
        </authorList>
    </citation>
    <scope>NUCLEOTIDE SEQUENCE [LARGE SCALE GENOMIC DNA]</scope>
    <source>
        <strain evidence="6">CG12_big_fil_rev_8_21_14_0_65_43_15</strain>
    </source>
</reference>
<feature type="binding site" evidence="5">
    <location>
        <position position="196"/>
    </location>
    <ligand>
        <name>[4Fe-4S] cluster</name>
        <dbReference type="ChEBI" id="CHEBI:49883"/>
    </ligand>
</feature>
<comment type="catalytic activity">
    <reaction evidence="5">
        <text>dimethylallyl diphosphate + 2 oxidized [2Fe-2S]-[ferredoxin] + H2O = (2E)-4-hydroxy-3-methylbut-2-enyl diphosphate + 2 reduced [2Fe-2S]-[ferredoxin] + 2 H(+)</text>
        <dbReference type="Rhea" id="RHEA:24825"/>
        <dbReference type="Rhea" id="RHEA-COMP:10000"/>
        <dbReference type="Rhea" id="RHEA-COMP:10001"/>
        <dbReference type="ChEBI" id="CHEBI:15377"/>
        <dbReference type="ChEBI" id="CHEBI:15378"/>
        <dbReference type="ChEBI" id="CHEBI:33737"/>
        <dbReference type="ChEBI" id="CHEBI:33738"/>
        <dbReference type="ChEBI" id="CHEBI:57623"/>
        <dbReference type="ChEBI" id="CHEBI:128753"/>
        <dbReference type="EC" id="1.17.7.4"/>
    </reaction>
</comment>
<dbReference type="GO" id="GO:0019288">
    <property type="term" value="P:isopentenyl diphosphate biosynthetic process, methylerythritol 4-phosphate pathway"/>
    <property type="evidence" value="ECO:0007669"/>
    <property type="project" value="UniProtKB-UniRule"/>
</dbReference>
<dbReference type="NCBIfam" id="TIGR00216">
    <property type="entry name" value="ispH_lytB"/>
    <property type="match status" value="1"/>
</dbReference>
<feature type="binding site" evidence="5">
    <location>
        <position position="40"/>
    </location>
    <ligand>
        <name>isopentenyl diphosphate</name>
        <dbReference type="ChEBI" id="CHEBI:128769"/>
    </ligand>
</feature>
<feature type="binding site" evidence="5">
    <location>
        <position position="123"/>
    </location>
    <ligand>
        <name>(2E)-4-hydroxy-3-methylbut-2-enyl diphosphate</name>
        <dbReference type="ChEBI" id="CHEBI:128753"/>
    </ligand>
</feature>
<proteinExistence type="inferred from homology"/>
<sequence length="288" mass="32089">MKIKIAKHIGFCFGVRRAVNMAEHALEKKGNFSCLGAIIHNPQEVRRLSLKGLKIIDNIKYLKKNDTLIIRSHGLLPRIIESVKSKGVNLIDATCPFVKKAQNICKRLKDEGFDVVVVGEREHPEVRSILGFVDGKAAVVESLFDVKRLKLRSGKIGILAQTTQSKENFHDLVTALLKKYNSGPSYNEIRIFNTICKDSATRQQAAKKISSVCDVILVIGGKNSANSRRLAKICKSALMRAYHVETEDDLKPGWFKNTDRVGIISGASTPDWIIKKIAKALKNRNGEE</sequence>
<feature type="binding site" evidence="5">
    <location>
        <position position="226"/>
    </location>
    <ligand>
        <name>dimethylallyl diphosphate</name>
        <dbReference type="ChEBI" id="CHEBI:57623"/>
    </ligand>
</feature>
<keyword evidence="1 5" id="KW-0004">4Fe-4S</keyword>
<dbReference type="GO" id="GO:0046872">
    <property type="term" value="F:metal ion binding"/>
    <property type="evidence" value="ECO:0007669"/>
    <property type="project" value="UniProtKB-KW"/>
</dbReference>
<organism evidence="6 7">
    <name type="scientific">Candidatus Taenaricola geysiri</name>
    <dbReference type="NCBI Taxonomy" id="1974752"/>
    <lineage>
        <taxon>Bacteria</taxon>
        <taxon>Pseudomonadati</taxon>
        <taxon>Candidatus Omnitrophota</taxon>
        <taxon>Candidatus Taenaricola</taxon>
    </lineage>
</organism>
<dbReference type="EC" id="1.17.7.4" evidence="5"/>
<keyword evidence="2 5" id="KW-0479">Metal-binding</keyword>
<dbReference type="EMBL" id="PFGP01000066">
    <property type="protein sequence ID" value="PIW66512.1"/>
    <property type="molecule type" value="Genomic_DNA"/>
</dbReference>
<dbReference type="GO" id="GO:0016114">
    <property type="term" value="P:terpenoid biosynthetic process"/>
    <property type="evidence" value="ECO:0007669"/>
    <property type="project" value="UniProtKB-UniRule"/>
</dbReference>
<dbReference type="Gene3D" id="3.40.50.11270">
    <property type="match status" value="1"/>
</dbReference>
<feature type="binding site" evidence="5">
    <location>
        <position position="40"/>
    </location>
    <ligand>
        <name>(2E)-4-hydroxy-3-methylbut-2-enyl diphosphate</name>
        <dbReference type="ChEBI" id="CHEBI:128753"/>
    </ligand>
</feature>
<keyword evidence="3 5" id="KW-0408">Iron</keyword>
<keyword evidence="5" id="KW-0560">Oxidoreductase</keyword>
<feature type="binding site" evidence="5">
    <location>
        <position position="226"/>
    </location>
    <ligand>
        <name>(2E)-4-hydroxy-3-methylbut-2-enyl diphosphate</name>
        <dbReference type="ChEBI" id="CHEBI:128753"/>
    </ligand>
</feature>
<feature type="binding site" evidence="5">
    <location>
        <position position="224"/>
    </location>
    <ligand>
        <name>dimethylallyl diphosphate</name>
        <dbReference type="ChEBI" id="CHEBI:57623"/>
    </ligand>
</feature>
<comment type="caution">
    <text evidence="5">Lacks conserved residue(s) required for the propagation of feature annotation.</text>
</comment>
<feature type="binding site" evidence="5">
    <location>
        <position position="73"/>
    </location>
    <ligand>
        <name>dimethylallyl diphosphate</name>
        <dbReference type="ChEBI" id="CHEBI:57623"/>
    </ligand>
</feature>
<dbReference type="InterPro" id="IPR003451">
    <property type="entry name" value="LytB/IspH"/>
</dbReference>
<dbReference type="HAMAP" id="MF_00191">
    <property type="entry name" value="IspH"/>
    <property type="match status" value="1"/>
</dbReference>
<feature type="active site" description="Proton donor" evidence="5">
    <location>
        <position position="125"/>
    </location>
</feature>
<gene>
    <name evidence="5" type="primary">ispH</name>
    <name evidence="6" type="ORF">COW11_02995</name>
</gene>
<feature type="binding site" evidence="5">
    <location>
        <position position="224"/>
    </location>
    <ligand>
        <name>(2E)-4-hydroxy-3-methylbut-2-enyl diphosphate</name>
        <dbReference type="ChEBI" id="CHEBI:128753"/>
    </ligand>
</feature>
<feature type="binding site" evidence="5">
    <location>
        <position position="268"/>
    </location>
    <ligand>
        <name>dimethylallyl diphosphate</name>
        <dbReference type="ChEBI" id="CHEBI:57623"/>
    </ligand>
</feature>
<dbReference type="CDD" id="cd13944">
    <property type="entry name" value="lytB_ispH"/>
    <property type="match status" value="1"/>
</dbReference>
<evidence type="ECO:0000256" key="4">
    <source>
        <dbReference type="ARBA" id="ARBA00023014"/>
    </source>
</evidence>
<feature type="binding site" evidence="5">
    <location>
        <position position="268"/>
    </location>
    <ligand>
        <name>isopentenyl diphosphate</name>
        <dbReference type="ChEBI" id="CHEBI:128769"/>
    </ligand>
</feature>
<accession>A0A2J0LF94</accession>
<evidence type="ECO:0000313" key="7">
    <source>
        <dbReference type="Proteomes" id="UP000231267"/>
    </source>
</evidence>
<comment type="pathway">
    <text evidence="5">Isoprenoid biosynthesis; dimethylallyl diphosphate biosynthesis; dimethylallyl diphosphate from (2E)-4-hydroxy-3-methylbutenyl diphosphate: step 1/1.</text>
</comment>
<feature type="binding site" evidence="5">
    <location>
        <position position="224"/>
    </location>
    <ligand>
        <name>isopentenyl diphosphate</name>
        <dbReference type="ChEBI" id="CHEBI:128769"/>
    </ligand>
</feature>
<comment type="catalytic activity">
    <reaction evidence="5">
        <text>isopentenyl diphosphate + 2 oxidized [2Fe-2S]-[ferredoxin] + H2O = (2E)-4-hydroxy-3-methylbut-2-enyl diphosphate + 2 reduced [2Fe-2S]-[ferredoxin] + 2 H(+)</text>
        <dbReference type="Rhea" id="RHEA:24488"/>
        <dbReference type="Rhea" id="RHEA-COMP:10000"/>
        <dbReference type="Rhea" id="RHEA-COMP:10001"/>
        <dbReference type="ChEBI" id="CHEBI:15377"/>
        <dbReference type="ChEBI" id="CHEBI:15378"/>
        <dbReference type="ChEBI" id="CHEBI:33737"/>
        <dbReference type="ChEBI" id="CHEBI:33738"/>
        <dbReference type="ChEBI" id="CHEBI:128753"/>
        <dbReference type="ChEBI" id="CHEBI:128769"/>
        <dbReference type="EC" id="1.17.7.4"/>
    </reaction>
</comment>
<dbReference type="NCBIfam" id="NF002187">
    <property type="entry name" value="PRK01045.1-1"/>
    <property type="match status" value="1"/>
</dbReference>
<comment type="function">
    <text evidence="5">Catalyzes the conversion of 1-hydroxy-2-methyl-2-(E)-butenyl 4-diphosphate (HMBPP) into a mixture of isopentenyl diphosphate (IPP) and dimethylallyl diphosphate (DMAPP). Acts in the terminal step of the DOXP/MEP pathway for isoprenoid precursor biosynthesis.</text>
</comment>
<name>A0A2J0LF94_9BACT</name>
<feature type="binding site" evidence="5">
    <location>
        <position position="123"/>
    </location>
    <ligand>
        <name>isopentenyl diphosphate</name>
        <dbReference type="ChEBI" id="CHEBI:128769"/>
    </ligand>
</feature>
<feature type="binding site" evidence="5">
    <location>
        <position position="12"/>
    </location>
    <ligand>
        <name>[4Fe-4S] cluster</name>
        <dbReference type="ChEBI" id="CHEBI:49883"/>
    </ligand>
</feature>
<feature type="binding site" evidence="5">
    <location>
        <position position="95"/>
    </location>
    <ligand>
        <name>[4Fe-4S] cluster</name>
        <dbReference type="ChEBI" id="CHEBI:49883"/>
    </ligand>
</feature>
<dbReference type="PANTHER" id="PTHR30426">
    <property type="entry name" value="4-HYDROXY-3-METHYLBUT-2-ENYL DIPHOSPHATE REDUCTASE"/>
    <property type="match status" value="1"/>
</dbReference>
<feature type="binding site" evidence="5">
    <location>
        <position position="268"/>
    </location>
    <ligand>
        <name>(2E)-4-hydroxy-3-methylbut-2-enyl diphosphate</name>
        <dbReference type="ChEBI" id="CHEBI:128753"/>
    </ligand>
</feature>
<keyword evidence="4 5" id="KW-0411">Iron-sulfur</keyword>
<feature type="binding site" evidence="5">
    <location>
        <position position="123"/>
    </location>
    <ligand>
        <name>dimethylallyl diphosphate</name>
        <dbReference type="ChEBI" id="CHEBI:57623"/>
    </ligand>
</feature>
<dbReference type="Proteomes" id="UP000231267">
    <property type="component" value="Unassembled WGS sequence"/>
</dbReference>
<dbReference type="Gene3D" id="3.40.1010.20">
    <property type="entry name" value="4-hydroxy-3-methylbut-2-enyl diphosphate reductase, catalytic domain"/>
    <property type="match status" value="2"/>
</dbReference>
<dbReference type="PANTHER" id="PTHR30426:SF0">
    <property type="entry name" value="4-HYDROXY-3-METHYLBUT-2-ENYL DIPHOSPHATE REDUCTASE"/>
    <property type="match status" value="1"/>
</dbReference>
<feature type="binding site" evidence="5">
    <location>
        <position position="40"/>
    </location>
    <ligand>
        <name>dimethylallyl diphosphate</name>
        <dbReference type="ChEBI" id="CHEBI:57623"/>
    </ligand>
</feature>
<dbReference type="GO" id="GO:0050992">
    <property type="term" value="P:dimethylallyl diphosphate biosynthetic process"/>
    <property type="evidence" value="ECO:0007669"/>
    <property type="project" value="UniProtKB-UniRule"/>
</dbReference>
<dbReference type="GO" id="GO:0051745">
    <property type="term" value="F:4-hydroxy-3-methylbut-2-enyl diphosphate reductase activity"/>
    <property type="evidence" value="ECO:0007669"/>
    <property type="project" value="UniProtKB-UniRule"/>
</dbReference>
<evidence type="ECO:0000256" key="3">
    <source>
        <dbReference type="ARBA" id="ARBA00023004"/>
    </source>
</evidence>
<dbReference type="GO" id="GO:0051539">
    <property type="term" value="F:4 iron, 4 sulfur cluster binding"/>
    <property type="evidence" value="ECO:0007669"/>
    <property type="project" value="UniProtKB-UniRule"/>
</dbReference>
<feature type="binding site" evidence="5">
    <location>
        <position position="226"/>
    </location>
    <ligand>
        <name>isopentenyl diphosphate</name>
        <dbReference type="ChEBI" id="CHEBI:128769"/>
    </ligand>
</feature>
<dbReference type="Pfam" id="PF02401">
    <property type="entry name" value="LYTB"/>
    <property type="match status" value="1"/>
</dbReference>
<keyword evidence="5" id="KW-0414">Isoprene biosynthesis</keyword>